<evidence type="ECO:0000256" key="3">
    <source>
        <dbReference type="ARBA" id="ARBA00022801"/>
    </source>
</evidence>
<feature type="compositionally biased region" description="Low complexity" evidence="4">
    <location>
        <begin position="37"/>
        <end position="52"/>
    </location>
</feature>
<feature type="signal peptide" evidence="5">
    <location>
        <begin position="1"/>
        <end position="22"/>
    </location>
</feature>
<name>A0ABY2PBB1_9ACTN</name>
<feature type="domain" description="Peptidase S33 tripeptidyl aminopeptidase-like C-terminal" evidence="7">
    <location>
        <begin position="428"/>
        <end position="532"/>
    </location>
</feature>
<evidence type="ECO:0000256" key="2">
    <source>
        <dbReference type="ARBA" id="ARBA00022729"/>
    </source>
</evidence>
<feature type="chain" id="PRO_5045974535" evidence="5">
    <location>
        <begin position="23"/>
        <end position="533"/>
    </location>
</feature>
<comment type="similarity">
    <text evidence="1">Belongs to the peptidase S33 family.</text>
</comment>
<dbReference type="RefSeq" id="WP_136016877.1">
    <property type="nucleotide sequence ID" value="NZ_SRZK01000233.1"/>
</dbReference>
<evidence type="ECO:0000313" key="9">
    <source>
        <dbReference type="Proteomes" id="UP000306274"/>
    </source>
</evidence>
<dbReference type="Pfam" id="PF08386">
    <property type="entry name" value="Abhydrolase_4"/>
    <property type="match status" value="1"/>
</dbReference>
<dbReference type="Proteomes" id="UP000306274">
    <property type="component" value="Unassembled WGS sequence"/>
</dbReference>
<proteinExistence type="inferred from homology"/>
<dbReference type="InterPro" id="IPR051601">
    <property type="entry name" value="Serine_prot/Carboxylest_S33"/>
</dbReference>
<reference evidence="8 9" key="1">
    <citation type="submission" date="2019-04" db="EMBL/GenBank/DDBJ databases">
        <title>Streptomyces rhizosphaericola sp. nov., an actinobacterium isolated from the wheat rhizosphere.</title>
        <authorList>
            <person name="Vargas Hoyos H.A."/>
            <person name="Santos S.N."/>
            <person name="Genuario D.B."/>
            <person name="Melo I.S."/>
            <person name="Da Silva L.J."/>
            <person name="Da Silva F.S.P."/>
            <person name="Zucchi T.D."/>
        </authorList>
    </citation>
    <scope>NUCLEOTIDE SEQUENCE [LARGE SCALE GENOMIC DNA]</scope>
    <source>
        <strain evidence="8 9">1AS2c</strain>
    </source>
</reference>
<dbReference type="InterPro" id="IPR013595">
    <property type="entry name" value="Pept_S33_TAP-like_C"/>
</dbReference>
<accession>A0ABY2PBB1</accession>
<dbReference type="EMBL" id="SRZK01000233">
    <property type="protein sequence ID" value="TGZ06359.1"/>
    <property type="molecule type" value="Genomic_DNA"/>
</dbReference>
<protein>
    <submittedName>
        <fullName evidence="8">Alpha/beta hydrolase</fullName>
    </submittedName>
</protein>
<dbReference type="Pfam" id="PF00561">
    <property type="entry name" value="Abhydrolase_1"/>
    <property type="match status" value="1"/>
</dbReference>
<dbReference type="PANTHER" id="PTHR43248:SF29">
    <property type="entry name" value="TRIPEPTIDYL AMINOPEPTIDASE"/>
    <property type="match status" value="1"/>
</dbReference>
<evidence type="ECO:0000259" key="6">
    <source>
        <dbReference type="Pfam" id="PF00561"/>
    </source>
</evidence>
<dbReference type="Gene3D" id="3.40.50.1820">
    <property type="entry name" value="alpha/beta hydrolase"/>
    <property type="match status" value="1"/>
</dbReference>
<keyword evidence="9" id="KW-1185">Reference proteome</keyword>
<keyword evidence="3 8" id="KW-0378">Hydrolase</keyword>
<dbReference type="InterPro" id="IPR029058">
    <property type="entry name" value="AB_hydrolase_fold"/>
</dbReference>
<feature type="region of interest" description="Disordered" evidence="4">
    <location>
        <begin position="29"/>
        <end position="52"/>
    </location>
</feature>
<evidence type="ECO:0000256" key="1">
    <source>
        <dbReference type="ARBA" id="ARBA00010088"/>
    </source>
</evidence>
<organism evidence="8 9">
    <name type="scientific">Streptomyces rhizosphaericola</name>
    <dbReference type="NCBI Taxonomy" id="2564098"/>
    <lineage>
        <taxon>Bacteria</taxon>
        <taxon>Bacillati</taxon>
        <taxon>Actinomycetota</taxon>
        <taxon>Actinomycetes</taxon>
        <taxon>Kitasatosporales</taxon>
        <taxon>Streptomycetaceae</taxon>
        <taxon>Streptomyces</taxon>
    </lineage>
</organism>
<feature type="domain" description="AB hydrolase-1" evidence="6">
    <location>
        <begin position="144"/>
        <end position="300"/>
    </location>
</feature>
<sequence length="533" mass="55505">MRTSPALRAAALATTAVLLPLAGCSDGGGGGGGEGGSTPTRASTASPTATSGKLATQKLEWSACSAPNVAQGGGESPSPLPGGAVWECSFMDVPLDYAKPDGRTIELALIRGKAKDQKRRIGSLLFNFGGPGASGVATLPAFGADYDRLRARYDLVSFDPRGVGRSEGVECADDAQLDALYQEDGTPDDAAEEKEFVQGQKDFIAACEENSGAELPYVGTTNAARDMDLMRTVLGDDKLHYFGISYGTELGGVYAHLYPDKVGRAVFDAVVDPTKDAEQSSLGQAQGFQLAFDNFTENCADRGDECALPGATGQEVQRWITDLLAQLEKEPVDGLGDRPLTQTLATTGIASALYSKETWPLLEQGLDEAEGGNGALLLALADSLNGRSEDGRYDNSNAANIAINCADSRQRFTLEQTKAALPAFRKASPVFGEYLGWGLMSCTGWPVAGAWETPDVSAPGSAPVLVIGNTGDPATPYAGAKAMVERLGTGVGVELTYKGEGHGAYNSKNACVQRAVDGYLLNGTVPKSGTVCG</sequence>
<keyword evidence="2 5" id="KW-0732">Signal</keyword>
<gene>
    <name evidence="8" type="ORF">E5Z02_21775</name>
</gene>
<evidence type="ECO:0000256" key="4">
    <source>
        <dbReference type="SAM" id="MobiDB-lite"/>
    </source>
</evidence>
<dbReference type="PANTHER" id="PTHR43248">
    <property type="entry name" value="2-SUCCINYL-6-HYDROXY-2,4-CYCLOHEXADIENE-1-CARBOXYLATE SYNTHASE"/>
    <property type="match status" value="1"/>
</dbReference>
<comment type="caution">
    <text evidence="8">The sequence shown here is derived from an EMBL/GenBank/DDBJ whole genome shotgun (WGS) entry which is preliminary data.</text>
</comment>
<dbReference type="GO" id="GO:0016787">
    <property type="term" value="F:hydrolase activity"/>
    <property type="evidence" value="ECO:0007669"/>
    <property type="project" value="UniProtKB-KW"/>
</dbReference>
<evidence type="ECO:0000313" key="8">
    <source>
        <dbReference type="EMBL" id="TGZ06359.1"/>
    </source>
</evidence>
<dbReference type="SUPFAM" id="SSF53474">
    <property type="entry name" value="alpha/beta-Hydrolases"/>
    <property type="match status" value="1"/>
</dbReference>
<dbReference type="InterPro" id="IPR000073">
    <property type="entry name" value="AB_hydrolase_1"/>
</dbReference>
<evidence type="ECO:0000259" key="7">
    <source>
        <dbReference type="Pfam" id="PF08386"/>
    </source>
</evidence>
<evidence type="ECO:0000256" key="5">
    <source>
        <dbReference type="SAM" id="SignalP"/>
    </source>
</evidence>